<dbReference type="STRING" id="1781255.BH720_13710"/>
<dbReference type="InterPro" id="IPR019775">
    <property type="entry name" value="WD40_repeat_CS"/>
</dbReference>
<feature type="repeat" description="WD" evidence="3">
    <location>
        <begin position="466"/>
        <end position="507"/>
    </location>
</feature>
<feature type="repeat" description="WD" evidence="3">
    <location>
        <begin position="580"/>
        <end position="621"/>
    </location>
</feature>
<keyword evidence="2" id="KW-0677">Repeat</keyword>
<dbReference type="PANTHER" id="PTHR19879">
    <property type="entry name" value="TRANSCRIPTION INITIATION FACTOR TFIID"/>
    <property type="match status" value="1"/>
</dbReference>
<dbReference type="PRINTS" id="PR00320">
    <property type="entry name" value="GPROTEINBRPT"/>
</dbReference>
<dbReference type="Pfam" id="PF00400">
    <property type="entry name" value="WD40"/>
    <property type="match status" value="4"/>
</dbReference>
<dbReference type="InterPro" id="IPR011044">
    <property type="entry name" value="Quino_amine_DH_bsu"/>
</dbReference>
<organism evidence="5">
    <name type="scientific">Desertifilum tharense IPPAS B-1220</name>
    <dbReference type="NCBI Taxonomy" id="1781255"/>
    <lineage>
        <taxon>Bacteria</taxon>
        <taxon>Bacillati</taxon>
        <taxon>Cyanobacteriota</taxon>
        <taxon>Cyanophyceae</taxon>
        <taxon>Desertifilales</taxon>
        <taxon>Desertifilaceae</taxon>
        <taxon>Desertifilum</taxon>
    </lineage>
</organism>
<sequence>MFSLIAAIAKPVTALLAPLAYKAGKFLKNAFFDSQDTSALTYRVKEDERYQGALLEYVRAKDIRERELMQLNAAQLERANELKEQELKDRRELSALQRELMRELQAKEIEVKLTEIQTLWDKDTWFSKLSRQETEQILLQQQHRLLILLSPPEISEDCPASFRNNLRTEMRSVGAFLNEHYSPQDSLSPVKFYSDYFNQPIADIDVERLQRILSPVPTIILYSDISDYAVTFRIGFWGVGNKEATVFSTKSWNWEEAYELLLEAGKSETQSFRIIRKLIVSIHNLLATFWADSYYLQLDPHYEPKLFSLSDELVGEGLAEEIIQPYLETLKELQKQQSYNYQQEKDNLISRFLENPINYTEKFKKIHTFEKLKVFIRTITFIPKTNTFLSGDVIDYYRHPKRKYTAKGTIILWDTYTKERKVLRSSLDSDLFSIAISSDSKLIAIDGQDNCIELINLETEQIFRTLRGHINTVFSLVFSPDGKLLASGSSDNTIKIWRVETGEEIYTFGTPYSGTPYSGTSTFLKLFSVAFSPDEPIIAGGNWKFFSVAFSPDGQIIAGGNKNGNAKLLELNNPKQAYTLCGHHDAVRSVAFSPDGHLLATGSADCRVKLWNVRTKKEFCTFTDHKDIVSSVSFSPNGQILASGSVDNTIKLWRVDTGELLRTLTCERAVLSIAFSSDGLTLAAGCRGGLIDIWRCEVGEE</sequence>
<dbReference type="EMBL" id="MJGC01000064">
    <property type="protein sequence ID" value="OEJ74624.1"/>
    <property type="molecule type" value="Genomic_DNA"/>
</dbReference>
<dbReference type="InterPro" id="IPR001680">
    <property type="entry name" value="WD40_rpt"/>
</dbReference>
<protein>
    <submittedName>
        <fullName evidence="5">Uncharacterized protein</fullName>
    </submittedName>
</protein>
<dbReference type="OrthoDB" id="422888at2"/>
<dbReference type="InterPro" id="IPR020472">
    <property type="entry name" value="WD40_PAC1"/>
</dbReference>
<reference evidence="5" key="1">
    <citation type="submission" date="2016-09" db="EMBL/GenBank/DDBJ databases">
        <title>Draft genome of thermotolerant cyanobacterium Desertifilum sp. strain IPPAS B-1220.</title>
        <authorList>
            <person name="Sinetova M.A."/>
            <person name="Bolakhan K."/>
            <person name="Zayadan B.K."/>
            <person name="Mironov K.S."/>
            <person name="Ustinova V."/>
            <person name="Kupriyanova E.V."/>
            <person name="Sidorov R.A."/>
            <person name="Skrypnik A.N."/>
            <person name="Gogoleva N.E."/>
            <person name="Gogolev Y.V."/>
            <person name="Los D.A."/>
        </authorList>
    </citation>
    <scope>NUCLEOTIDE SEQUENCE [LARGE SCALE GENOMIC DNA]</scope>
    <source>
        <strain evidence="5">IPPAS B-1220</strain>
    </source>
</reference>
<evidence type="ECO:0000256" key="3">
    <source>
        <dbReference type="PROSITE-ProRule" id="PRU00221"/>
    </source>
</evidence>
<evidence type="ECO:0000256" key="4">
    <source>
        <dbReference type="SAM" id="Coils"/>
    </source>
</evidence>
<keyword evidence="1 3" id="KW-0853">WD repeat</keyword>
<evidence type="ECO:0000256" key="1">
    <source>
        <dbReference type="ARBA" id="ARBA00022574"/>
    </source>
</evidence>
<accession>A0A1E5QJ53</accession>
<dbReference type="PROSITE" id="PS50082">
    <property type="entry name" value="WD_REPEATS_2"/>
    <property type="match status" value="3"/>
</dbReference>
<name>A0A1E5QJ53_9CYAN</name>
<dbReference type="Gene3D" id="2.130.10.10">
    <property type="entry name" value="YVTN repeat-like/Quinoprotein amine dehydrogenase"/>
    <property type="match status" value="2"/>
</dbReference>
<keyword evidence="4" id="KW-0175">Coiled coil</keyword>
<evidence type="ECO:0000256" key="2">
    <source>
        <dbReference type="ARBA" id="ARBA00022737"/>
    </source>
</evidence>
<dbReference type="SUPFAM" id="SSF50969">
    <property type="entry name" value="YVTN repeat-like/Quinoprotein amine dehydrogenase"/>
    <property type="match status" value="1"/>
</dbReference>
<dbReference type="RefSeq" id="WP_069967781.1">
    <property type="nucleotide sequence ID" value="NZ_CM124774.1"/>
</dbReference>
<dbReference type="SMART" id="SM00320">
    <property type="entry name" value="WD40"/>
    <property type="match status" value="7"/>
</dbReference>
<dbReference type="InterPro" id="IPR015943">
    <property type="entry name" value="WD40/YVTN_repeat-like_dom_sf"/>
</dbReference>
<feature type="repeat" description="WD" evidence="3">
    <location>
        <begin position="622"/>
        <end position="663"/>
    </location>
</feature>
<dbReference type="AlphaFoldDB" id="A0A1E5QJ53"/>
<dbReference type="PROSITE" id="PS00678">
    <property type="entry name" value="WD_REPEATS_1"/>
    <property type="match status" value="1"/>
</dbReference>
<feature type="coiled-coil region" evidence="4">
    <location>
        <begin position="65"/>
        <end position="117"/>
    </location>
</feature>
<proteinExistence type="predicted"/>
<dbReference type="CDD" id="cd00200">
    <property type="entry name" value="WD40"/>
    <property type="match status" value="1"/>
</dbReference>
<dbReference type="PANTHER" id="PTHR19879:SF9">
    <property type="entry name" value="TRANSCRIPTION INITIATION FACTOR TFIID SUBUNIT 5"/>
    <property type="match status" value="1"/>
</dbReference>
<gene>
    <name evidence="5" type="ORF">BH720_13710</name>
</gene>
<comment type="caution">
    <text evidence="5">The sequence shown here is derived from an EMBL/GenBank/DDBJ whole genome shotgun (WGS) entry which is preliminary data.</text>
</comment>
<evidence type="ECO:0000313" key="5">
    <source>
        <dbReference type="EMBL" id="OEJ74624.1"/>
    </source>
</evidence>
<dbReference type="PROSITE" id="PS50294">
    <property type="entry name" value="WD_REPEATS_REGION"/>
    <property type="match status" value="3"/>
</dbReference>